<dbReference type="Pfam" id="PF05239">
    <property type="entry name" value="PRC"/>
    <property type="match status" value="1"/>
</dbReference>
<dbReference type="AlphaFoldDB" id="A0A9W6JWN9"/>
<dbReference type="PANTHER" id="PTHR36505:SF1">
    <property type="entry name" value="BLR1072 PROTEIN"/>
    <property type="match status" value="1"/>
</dbReference>
<evidence type="ECO:0000313" key="5">
    <source>
        <dbReference type="Proteomes" id="UP001143330"/>
    </source>
</evidence>
<dbReference type="PANTHER" id="PTHR36505">
    <property type="entry name" value="BLR1072 PROTEIN"/>
    <property type="match status" value="1"/>
</dbReference>
<feature type="compositionally biased region" description="Low complexity" evidence="1">
    <location>
        <begin position="43"/>
        <end position="65"/>
    </location>
</feature>
<keyword evidence="2" id="KW-0732">Signal</keyword>
<dbReference type="Gene3D" id="2.30.30.240">
    <property type="entry name" value="PRC-barrel domain"/>
    <property type="match status" value="1"/>
</dbReference>
<evidence type="ECO:0000256" key="2">
    <source>
        <dbReference type="SAM" id="SignalP"/>
    </source>
</evidence>
<evidence type="ECO:0000259" key="3">
    <source>
        <dbReference type="Pfam" id="PF05239"/>
    </source>
</evidence>
<dbReference type="InterPro" id="IPR027275">
    <property type="entry name" value="PRC-brl_dom"/>
</dbReference>
<reference evidence="4" key="2">
    <citation type="submission" date="2023-01" db="EMBL/GenBank/DDBJ databases">
        <authorList>
            <person name="Sun Q."/>
            <person name="Evtushenko L."/>
        </authorList>
    </citation>
    <scope>NUCLEOTIDE SEQUENCE</scope>
    <source>
        <strain evidence="4">VKM B-2789</strain>
    </source>
</reference>
<feature type="signal peptide" evidence="2">
    <location>
        <begin position="1"/>
        <end position="24"/>
    </location>
</feature>
<proteinExistence type="predicted"/>
<organism evidence="4 5">
    <name type="scientific">Ancylobacter defluvii</name>
    <dbReference type="NCBI Taxonomy" id="1282440"/>
    <lineage>
        <taxon>Bacteria</taxon>
        <taxon>Pseudomonadati</taxon>
        <taxon>Pseudomonadota</taxon>
        <taxon>Alphaproteobacteria</taxon>
        <taxon>Hyphomicrobiales</taxon>
        <taxon>Xanthobacteraceae</taxon>
        <taxon>Ancylobacter</taxon>
    </lineage>
</organism>
<dbReference type="SUPFAM" id="SSF50346">
    <property type="entry name" value="PRC-barrel domain"/>
    <property type="match status" value="1"/>
</dbReference>
<name>A0A9W6JWN9_9HYPH</name>
<feature type="domain" description="PRC-barrel" evidence="3">
    <location>
        <begin position="87"/>
        <end position="160"/>
    </location>
</feature>
<sequence>MMTNRIITYTALAALSLAPAVAFAQSPSPSSQQPDTANEQTLPNAASPSPASPNAPASTMPNASAQTTAVPNTPTFISAQTGTQWLGSDLIGTDVVTSTDEKLGSISDVLVERDGSITAAVIDVGGFLGIGAKPVAVSFKSLTATPTQDGEKIVVALTKEELNSAPEFKTLEQSASATAPKTQ</sequence>
<dbReference type="Proteomes" id="UP001143330">
    <property type="component" value="Unassembled WGS sequence"/>
</dbReference>
<protein>
    <recommendedName>
        <fullName evidence="3">PRC-barrel domain-containing protein</fullName>
    </recommendedName>
</protein>
<comment type="caution">
    <text evidence="4">The sequence shown here is derived from an EMBL/GenBank/DDBJ whole genome shotgun (WGS) entry which is preliminary data.</text>
</comment>
<feature type="compositionally biased region" description="Low complexity" evidence="1">
    <location>
        <begin position="25"/>
        <end position="34"/>
    </location>
</feature>
<dbReference type="EMBL" id="BSFM01000014">
    <property type="protein sequence ID" value="GLK85216.1"/>
    <property type="molecule type" value="Genomic_DNA"/>
</dbReference>
<feature type="region of interest" description="Disordered" evidence="1">
    <location>
        <begin position="25"/>
        <end position="69"/>
    </location>
</feature>
<accession>A0A9W6JWN9</accession>
<reference evidence="4" key="1">
    <citation type="journal article" date="2014" name="Int. J. Syst. Evol. Microbiol.">
        <title>Complete genome sequence of Corynebacterium casei LMG S-19264T (=DSM 44701T), isolated from a smear-ripened cheese.</title>
        <authorList>
            <consortium name="US DOE Joint Genome Institute (JGI-PGF)"/>
            <person name="Walter F."/>
            <person name="Albersmeier A."/>
            <person name="Kalinowski J."/>
            <person name="Ruckert C."/>
        </authorList>
    </citation>
    <scope>NUCLEOTIDE SEQUENCE</scope>
    <source>
        <strain evidence="4">VKM B-2789</strain>
    </source>
</reference>
<evidence type="ECO:0000256" key="1">
    <source>
        <dbReference type="SAM" id="MobiDB-lite"/>
    </source>
</evidence>
<gene>
    <name evidence="4" type="ORF">GCM10017653_32860</name>
</gene>
<dbReference type="InterPro" id="IPR011033">
    <property type="entry name" value="PRC_barrel-like_sf"/>
</dbReference>
<evidence type="ECO:0000313" key="4">
    <source>
        <dbReference type="EMBL" id="GLK85216.1"/>
    </source>
</evidence>
<feature type="chain" id="PRO_5040836038" description="PRC-barrel domain-containing protein" evidence="2">
    <location>
        <begin position="25"/>
        <end position="183"/>
    </location>
</feature>
<keyword evidence="5" id="KW-1185">Reference proteome</keyword>